<dbReference type="Pfam" id="PF14111">
    <property type="entry name" value="DUF4283"/>
    <property type="match status" value="1"/>
</dbReference>
<dbReference type="AlphaFoldDB" id="A0A392N7U0"/>
<evidence type="ECO:0000259" key="1">
    <source>
        <dbReference type="Pfam" id="PF14111"/>
    </source>
</evidence>
<protein>
    <recommendedName>
        <fullName evidence="1">DUF4283 domain-containing protein</fullName>
    </recommendedName>
</protein>
<organism evidence="2 3">
    <name type="scientific">Trifolium medium</name>
    <dbReference type="NCBI Taxonomy" id="97028"/>
    <lineage>
        <taxon>Eukaryota</taxon>
        <taxon>Viridiplantae</taxon>
        <taxon>Streptophyta</taxon>
        <taxon>Embryophyta</taxon>
        <taxon>Tracheophyta</taxon>
        <taxon>Spermatophyta</taxon>
        <taxon>Magnoliopsida</taxon>
        <taxon>eudicotyledons</taxon>
        <taxon>Gunneridae</taxon>
        <taxon>Pentapetalae</taxon>
        <taxon>rosids</taxon>
        <taxon>fabids</taxon>
        <taxon>Fabales</taxon>
        <taxon>Fabaceae</taxon>
        <taxon>Papilionoideae</taxon>
        <taxon>50 kb inversion clade</taxon>
        <taxon>NPAAA clade</taxon>
        <taxon>Hologalegina</taxon>
        <taxon>IRL clade</taxon>
        <taxon>Trifolieae</taxon>
        <taxon>Trifolium</taxon>
    </lineage>
</organism>
<evidence type="ECO:0000313" key="2">
    <source>
        <dbReference type="EMBL" id="MCH95821.1"/>
    </source>
</evidence>
<dbReference type="InterPro" id="IPR025558">
    <property type="entry name" value="DUF4283"/>
</dbReference>
<evidence type="ECO:0000313" key="3">
    <source>
        <dbReference type="Proteomes" id="UP000265520"/>
    </source>
</evidence>
<feature type="domain" description="DUF4283" evidence="1">
    <location>
        <begin position="4"/>
        <end position="45"/>
    </location>
</feature>
<sequence length="148" mass="16287">MDNDNGFYMVEFDHATNNEKVVIGGPWLIFDHCLVVSHWSPEFASSNAKVEQVPARSAIRNLGSSLKLWDLRVAQRAIARGTIQVGRRVARSVSCRTARGAADLARGAADLIQALNPPFLKQSFILTRFSSMISSSMDLASSFFIISN</sequence>
<dbReference type="Proteomes" id="UP000265520">
    <property type="component" value="Unassembled WGS sequence"/>
</dbReference>
<accession>A0A392N7U0</accession>
<comment type="caution">
    <text evidence="2">The sequence shown here is derived from an EMBL/GenBank/DDBJ whole genome shotgun (WGS) entry which is preliminary data.</text>
</comment>
<keyword evidence="3" id="KW-1185">Reference proteome</keyword>
<proteinExistence type="predicted"/>
<name>A0A392N7U0_9FABA</name>
<reference evidence="2 3" key="1">
    <citation type="journal article" date="2018" name="Front. Plant Sci.">
        <title>Red Clover (Trifolium pratense) and Zigzag Clover (T. medium) - A Picture of Genomic Similarities and Differences.</title>
        <authorList>
            <person name="Dluhosova J."/>
            <person name="Istvanek J."/>
            <person name="Nedelnik J."/>
            <person name="Repkova J."/>
        </authorList>
    </citation>
    <scope>NUCLEOTIDE SEQUENCE [LARGE SCALE GENOMIC DNA]</scope>
    <source>
        <strain evidence="3">cv. 10/8</strain>
        <tissue evidence="2">Leaf</tissue>
    </source>
</reference>
<dbReference type="EMBL" id="LXQA010030767">
    <property type="protein sequence ID" value="MCH95821.1"/>
    <property type="molecule type" value="Genomic_DNA"/>
</dbReference>